<evidence type="ECO:0000259" key="7">
    <source>
        <dbReference type="Pfam" id="PF07992"/>
    </source>
</evidence>
<dbReference type="PRINTS" id="PR00368">
    <property type="entry name" value="FADPNR"/>
</dbReference>
<keyword evidence="9" id="KW-1185">Reference proteome</keyword>
<protein>
    <submittedName>
        <fullName evidence="8">NADH dehydrogenase</fullName>
    </submittedName>
</protein>
<dbReference type="SUPFAM" id="SSF51905">
    <property type="entry name" value="FAD/NAD(P)-binding domain"/>
    <property type="match status" value="2"/>
</dbReference>
<organism evidence="8 9">
    <name type="scientific">Nonomuraea thailandensis</name>
    <dbReference type="NCBI Taxonomy" id="1188745"/>
    <lineage>
        <taxon>Bacteria</taxon>
        <taxon>Bacillati</taxon>
        <taxon>Actinomycetota</taxon>
        <taxon>Actinomycetes</taxon>
        <taxon>Streptosporangiales</taxon>
        <taxon>Streptosporangiaceae</taxon>
        <taxon>Nonomuraea</taxon>
    </lineage>
</organism>
<evidence type="ECO:0000313" key="9">
    <source>
        <dbReference type="Proteomes" id="UP001139648"/>
    </source>
</evidence>
<reference evidence="8" key="1">
    <citation type="submission" date="2022-06" db="EMBL/GenBank/DDBJ databases">
        <title>Sequencing the genomes of 1000 actinobacteria strains.</title>
        <authorList>
            <person name="Klenk H.-P."/>
        </authorList>
    </citation>
    <scope>NUCLEOTIDE SEQUENCE</scope>
    <source>
        <strain evidence="8">DSM 46694</strain>
    </source>
</reference>
<feature type="region of interest" description="Disordered" evidence="6">
    <location>
        <begin position="432"/>
        <end position="469"/>
    </location>
</feature>
<evidence type="ECO:0000256" key="2">
    <source>
        <dbReference type="ARBA" id="ARBA00022630"/>
    </source>
</evidence>
<keyword evidence="3" id="KW-0274">FAD</keyword>
<feature type="compositionally biased region" description="Low complexity" evidence="6">
    <location>
        <begin position="447"/>
        <end position="469"/>
    </location>
</feature>
<dbReference type="RefSeq" id="WP_253741005.1">
    <property type="nucleotide sequence ID" value="NZ_BAABKA010000048.1"/>
</dbReference>
<feature type="domain" description="FAD/NAD(P)-binding" evidence="7">
    <location>
        <begin position="4"/>
        <end position="328"/>
    </location>
</feature>
<dbReference type="GO" id="GO:0003954">
    <property type="term" value="F:NADH dehydrogenase activity"/>
    <property type="evidence" value="ECO:0007669"/>
    <property type="project" value="InterPro"/>
</dbReference>
<proteinExistence type="inferred from homology"/>
<evidence type="ECO:0000256" key="4">
    <source>
        <dbReference type="ARBA" id="ARBA00023002"/>
    </source>
</evidence>
<keyword evidence="2" id="KW-0285">Flavoprotein</keyword>
<comment type="caution">
    <text evidence="8">The sequence shown here is derived from an EMBL/GenBank/DDBJ whole genome shotgun (WGS) entry which is preliminary data.</text>
</comment>
<dbReference type="Pfam" id="PF07992">
    <property type="entry name" value="Pyr_redox_2"/>
    <property type="match status" value="1"/>
</dbReference>
<dbReference type="EMBL" id="JAMZEB010000002">
    <property type="protein sequence ID" value="MCP2354528.1"/>
    <property type="molecule type" value="Genomic_DNA"/>
</dbReference>
<dbReference type="Gene3D" id="3.50.50.100">
    <property type="match status" value="1"/>
</dbReference>
<name>A0A9X2GH18_9ACTN</name>
<evidence type="ECO:0000313" key="8">
    <source>
        <dbReference type="EMBL" id="MCP2354528.1"/>
    </source>
</evidence>
<dbReference type="PANTHER" id="PTHR43706:SF45">
    <property type="entry name" value="NADH DEHYDROGENASE-LIKE PROTEIN RV1812C"/>
    <property type="match status" value="1"/>
</dbReference>
<evidence type="ECO:0000256" key="6">
    <source>
        <dbReference type="SAM" id="MobiDB-lite"/>
    </source>
</evidence>
<gene>
    <name evidence="8" type="ORF">HD597_001548</name>
</gene>
<keyword evidence="4" id="KW-0560">Oxidoreductase</keyword>
<dbReference type="AlphaFoldDB" id="A0A9X2GH18"/>
<dbReference type="InterPro" id="IPR036188">
    <property type="entry name" value="FAD/NAD-bd_sf"/>
</dbReference>
<dbReference type="InterPro" id="IPR023753">
    <property type="entry name" value="FAD/NAD-binding_dom"/>
</dbReference>
<dbReference type="PANTHER" id="PTHR43706">
    <property type="entry name" value="NADH DEHYDROGENASE"/>
    <property type="match status" value="1"/>
</dbReference>
<evidence type="ECO:0000256" key="5">
    <source>
        <dbReference type="ARBA" id="ARBA00023027"/>
    </source>
</evidence>
<evidence type="ECO:0000256" key="1">
    <source>
        <dbReference type="ARBA" id="ARBA00005272"/>
    </source>
</evidence>
<dbReference type="InterPro" id="IPR045024">
    <property type="entry name" value="NDH-2"/>
</dbReference>
<sequence>MRKHILIVGGGYVGMYTAMGLRKLVRSGEVTVTVVDPRGYMTYMPFLAEAVGGSIEPRHVAAPLGQVLKGMRVLTGRVTRVEHEARSAEFQPVQGPARTIEYDILVMAAGSITRGLPIPGLAEHAVGFKSIGEAVHLRNRVLAGLAAAASTDDELIRRRALTFVVVGGGFSGVEALAEMQGLADEAVRYHEGIEAADLSWTLVEANDHILPELHADLGRWTVDALRKRAVDVRLGTRLTSLAGGVTVLSDGTELDAGTVVWAAGGRPSPLAAASGLPVDRIGRLLATEYLTVAGVEDAFTAGDGAAVPDLTRPGEFTAPNAQHAVRQAKLLGRNLVAYVRGRRLKAYRHAYLGSVAGLGHHQGVAQVYRIKLTGVLGWLAHRAYHLGWVPTMRHKAAVLADWLLAGLFRRETVRLEAIEHADEDFRQALTADQSGPAVRPAAPPAPAHEAPAATAAPVHEAPAARPAVEAVQGAQAVQGVQAVQGDQAVQGVPAGEQAGSDEPRTPAAAKPGQDIRQTPGPDARRTPAAKPGPDARQAPAA</sequence>
<feature type="region of interest" description="Disordered" evidence="6">
    <location>
        <begin position="490"/>
        <end position="541"/>
    </location>
</feature>
<evidence type="ECO:0000256" key="3">
    <source>
        <dbReference type="ARBA" id="ARBA00022827"/>
    </source>
</evidence>
<comment type="similarity">
    <text evidence="1">Belongs to the NADH dehydrogenase family.</text>
</comment>
<dbReference type="Proteomes" id="UP001139648">
    <property type="component" value="Unassembled WGS sequence"/>
</dbReference>
<accession>A0A9X2GH18</accession>
<keyword evidence="5" id="KW-0520">NAD</keyword>